<feature type="transmembrane region" description="Helical" evidence="6">
    <location>
        <begin position="49"/>
        <end position="71"/>
    </location>
</feature>
<keyword evidence="6" id="KW-0472">Membrane</keyword>
<dbReference type="Pfam" id="PF00929">
    <property type="entry name" value="RNase_T"/>
    <property type="match status" value="1"/>
</dbReference>
<dbReference type="GO" id="GO:0008408">
    <property type="term" value="F:3'-5' exonuclease activity"/>
    <property type="evidence" value="ECO:0007669"/>
    <property type="project" value="TreeGrafter"/>
</dbReference>
<evidence type="ECO:0000256" key="2">
    <source>
        <dbReference type="ARBA" id="ARBA00025483"/>
    </source>
</evidence>
<keyword evidence="5" id="KW-0175">Coiled coil</keyword>
<comment type="catalytic activity">
    <reaction evidence="4">
        <text>DNA(n) + a 2'-deoxyribonucleoside 5'-triphosphate = DNA(n+1) + diphosphate</text>
        <dbReference type="Rhea" id="RHEA:22508"/>
        <dbReference type="Rhea" id="RHEA-COMP:17339"/>
        <dbReference type="Rhea" id="RHEA-COMP:17340"/>
        <dbReference type="ChEBI" id="CHEBI:33019"/>
        <dbReference type="ChEBI" id="CHEBI:61560"/>
        <dbReference type="ChEBI" id="CHEBI:173112"/>
        <dbReference type="EC" id="2.7.7.7"/>
    </reaction>
</comment>
<dbReference type="FunFam" id="3.30.420.10:FF:000045">
    <property type="entry name" value="3'-5' exonuclease DinG"/>
    <property type="match status" value="1"/>
</dbReference>
<comment type="subunit">
    <text evidence="3">DNA polymerase III contains a core (composed of alpha, epsilon and theta chains) that associates with a tau subunit. This core dimerizes to form the POLIII' complex. PolIII' associates with the gamma complex (composed of gamma, delta, delta', psi and chi chains) and with the beta chain to form the complete DNA polymerase III complex.</text>
</comment>
<keyword evidence="6" id="KW-0812">Transmembrane</keyword>
<name>A0A2T4IGK2_9RHOO</name>
<organism evidence="8 9">
    <name type="scientific">Pseudothauera lacus</name>
    <dbReference type="NCBI Taxonomy" id="2136175"/>
    <lineage>
        <taxon>Bacteria</taxon>
        <taxon>Pseudomonadati</taxon>
        <taxon>Pseudomonadota</taxon>
        <taxon>Betaproteobacteria</taxon>
        <taxon>Rhodocyclales</taxon>
        <taxon>Zoogloeaceae</taxon>
        <taxon>Pseudothauera</taxon>
    </lineage>
</organism>
<dbReference type="Gene3D" id="3.30.450.20">
    <property type="entry name" value="PAS domain"/>
    <property type="match status" value="1"/>
</dbReference>
<dbReference type="CDD" id="cd06127">
    <property type="entry name" value="DEDDh"/>
    <property type="match status" value="1"/>
</dbReference>
<dbReference type="InterPro" id="IPR013520">
    <property type="entry name" value="Ribonucl_H"/>
</dbReference>
<evidence type="ECO:0000256" key="1">
    <source>
        <dbReference type="ARBA" id="ARBA00012417"/>
    </source>
</evidence>
<protein>
    <recommendedName>
        <fullName evidence="1">DNA-directed DNA polymerase</fullName>
        <ecNumber evidence="1">2.7.7.7</ecNumber>
    </recommendedName>
</protein>
<accession>A0A2T4IGK2</accession>
<comment type="caution">
    <text evidence="8">The sequence shown here is derived from an EMBL/GenBank/DDBJ whole genome shotgun (WGS) entry which is preliminary data.</text>
</comment>
<dbReference type="InterPro" id="IPR006054">
    <property type="entry name" value="DnaQ"/>
</dbReference>
<dbReference type="Gene3D" id="3.30.420.10">
    <property type="entry name" value="Ribonuclease H-like superfamily/Ribonuclease H"/>
    <property type="match status" value="1"/>
</dbReference>
<feature type="domain" description="Exonuclease" evidence="7">
    <location>
        <begin position="534"/>
        <end position="702"/>
    </location>
</feature>
<dbReference type="GO" id="GO:0045004">
    <property type="term" value="P:DNA replication proofreading"/>
    <property type="evidence" value="ECO:0007669"/>
    <property type="project" value="TreeGrafter"/>
</dbReference>
<dbReference type="SUPFAM" id="SSF53098">
    <property type="entry name" value="Ribonuclease H-like"/>
    <property type="match status" value="1"/>
</dbReference>
<dbReference type="OrthoDB" id="9803913at2"/>
<dbReference type="GO" id="GO:0003887">
    <property type="term" value="F:DNA-directed DNA polymerase activity"/>
    <property type="evidence" value="ECO:0007669"/>
    <property type="project" value="UniProtKB-EC"/>
</dbReference>
<dbReference type="EC" id="2.7.7.7" evidence="1"/>
<keyword evidence="6" id="KW-1133">Transmembrane helix</keyword>
<dbReference type="EMBL" id="PZKC01000004">
    <property type="protein sequence ID" value="PTD96899.1"/>
    <property type="molecule type" value="Genomic_DNA"/>
</dbReference>
<dbReference type="Proteomes" id="UP000241193">
    <property type="component" value="Unassembled WGS sequence"/>
</dbReference>
<proteinExistence type="predicted"/>
<gene>
    <name evidence="8" type="ORF">C8261_05680</name>
</gene>
<keyword evidence="9" id="KW-1185">Reference proteome</keyword>
<dbReference type="PANTHER" id="PTHR30231">
    <property type="entry name" value="DNA POLYMERASE III SUBUNIT EPSILON"/>
    <property type="match status" value="1"/>
</dbReference>
<dbReference type="SUPFAM" id="SSF55785">
    <property type="entry name" value="PYP-like sensor domain (PAS domain)"/>
    <property type="match status" value="1"/>
</dbReference>
<dbReference type="GO" id="GO:0005829">
    <property type="term" value="C:cytosol"/>
    <property type="evidence" value="ECO:0007669"/>
    <property type="project" value="TreeGrafter"/>
</dbReference>
<reference evidence="8 9" key="2">
    <citation type="submission" date="2018-04" db="EMBL/GenBank/DDBJ databases">
        <title>Thauera lacus sp. nov., isolated from an saline lake in Inner Mongolia, China.</title>
        <authorList>
            <person name="Liang Q.-Y."/>
        </authorList>
    </citation>
    <scope>NUCLEOTIDE SEQUENCE [LARGE SCALE GENOMIC DNA]</scope>
    <source>
        <strain evidence="8 9">D20</strain>
    </source>
</reference>
<evidence type="ECO:0000256" key="4">
    <source>
        <dbReference type="ARBA" id="ARBA00049244"/>
    </source>
</evidence>
<sequence>MSARMRFALAVVVLGLLMTGPFVLTAALIWIATEGAERDTLLQTIAPHLPLGTLVTAFGFGLGVVVVRDLFRHYVKGLERLGEQLRLMLGANRNLRVTPSGPPEVQAVVAVANELAEQRDAMMADVEAQIARAKGRVEEEKNRLAALMSEITQSVVVCNLDGRILLYNASARAQFRAFSAAPGVAGGGELIGLGRSIYTVFDRNLIAHALENIEQRLRRHAVQPVANFVTTTASGQLIRVQMAPVLQHGSAEGGTADSRQLGGFIIMLDNITRDFDKEAQRDHMIHTLTEGNRAALANVRAAAEMLDYADLQDELRVRFRKVIRDEVKAMSERLDGAASEFADALKSRWPLEDMLGADLVSAAQRRIENLLNLPTKLEDIDETLWVKVDSFSLLQAIGYLASRLSDEFEVREVRFRLSAAGERLVHLDLIWSGQAMSTETVMSWELEPMRFAGESSPLAVRDVIDRHGGEMWLEREKVRHRAFFRLLLPAALPQEQALEAAGPTESRPEYYDFDLFSWGARAHELDDCLLSELAYTVFDTETTGLNPSEGDEIVQIGATRVLNGKLLRQESFEQLVDPRRHMPRQAVQITGISAEMLHGQPTIDKVLPAFHAFAADTVLVAHNAAFDMRFLQLKEAATGLRFDQPVLDTLLLSAVVHPNQESHSLDAIAQRFGLVNDGRHTALADAVVTADVLIKLIPLLAERGIRTLREAREAAQQTYYARIKY</sequence>
<reference evidence="8 9" key="1">
    <citation type="submission" date="2018-03" db="EMBL/GenBank/DDBJ databases">
        <authorList>
            <person name="Keele B.F."/>
        </authorList>
    </citation>
    <scope>NUCLEOTIDE SEQUENCE [LARGE SCALE GENOMIC DNA]</scope>
    <source>
        <strain evidence="8 9">D20</strain>
    </source>
</reference>
<dbReference type="PANTHER" id="PTHR30231:SF41">
    <property type="entry name" value="DNA POLYMERASE III SUBUNIT EPSILON"/>
    <property type="match status" value="1"/>
</dbReference>
<dbReference type="InterPro" id="IPR035965">
    <property type="entry name" value="PAS-like_dom_sf"/>
</dbReference>
<comment type="function">
    <text evidence="2">DNA polymerase III is a complex, multichain enzyme responsible for most of the replicative synthesis in bacteria. The epsilon subunit contain the editing function and is a proofreading 3'-5' exonuclease.</text>
</comment>
<feature type="coiled-coil region" evidence="5">
    <location>
        <begin position="123"/>
        <end position="150"/>
    </location>
</feature>
<dbReference type="SMART" id="SM00479">
    <property type="entry name" value="EXOIII"/>
    <property type="match status" value="1"/>
</dbReference>
<evidence type="ECO:0000256" key="6">
    <source>
        <dbReference type="SAM" id="Phobius"/>
    </source>
</evidence>
<evidence type="ECO:0000259" key="7">
    <source>
        <dbReference type="SMART" id="SM00479"/>
    </source>
</evidence>
<evidence type="ECO:0000313" key="9">
    <source>
        <dbReference type="Proteomes" id="UP000241193"/>
    </source>
</evidence>
<dbReference type="AlphaFoldDB" id="A0A2T4IGK2"/>
<evidence type="ECO:0000256" key="3">
    <source>
        <dbReference type="ARBA" id="ARBA00026073"/>
    </source>
</evidence>
<dbReference type="NCBIfam" id="TIGR00573">
    <property type="entry name" value="dnaq"/>
    <property type="match status" value="1"/>
</dbReference>
<dbReference type="InterPro" id="IPR036397">
    <property type="entry name" value="RNaseH_sf"/>
</dbReference>
<dbReference type="GO" id="GO:0003677">
    <property type="term" value="F:DNA binding"/>
    <property type="evidence" value="ECO:0007669"/>
    <property type="project" value="InterPro"/>
</dbReference>
<dbReference type="InterPro" id="IPR012337">
    <property type="entry name" value="RNaseH-like_sf"/>
</dbReference>
<evidence type="ECO:0000313" key="8">
    <source>
        <dbReference type="EMBL" id="PTD96899.1"/>
    </source>
</evidence>
<dbReference type="RefSeq" id="WP_107492708.1">
    <property type="nucleotide sequence ID" value="NZ_PZKC01000004.1"/>
</dbReference>
<evidence type="ECO:0000256" key="5">
    <source>
        <dbReference type="SAM" id="Coils"/>
    </source>
</evidence>